<dbReference type="RefSeq" id="WP_148970386.1">
    <property type="nucleotide sequence ID" value="NZ_JBNIKW010000006.1"/>
</dbReference>
<proteinExistence type="predicted"/>
<organism evidence="3 4">
    <name type="scientific">Rossellomorea aquimaris</name>
    <dbReference type="NCBI Taxonomy" id="189382"/>
    <lineage>
        <taxon>Bacteria</taxon>
        <taxon>Bacillati</taxon>
        <taxon>Bacillota</taxon>
        <taxon>Bacilli</taxon>
        <taxon>Bacillales</taxon>
        <taxon>Bacillaceae</taxon>
        <taxon>Rossellomorea</taxon>
    </lineage>
</organism>
<dbReference type="OrthoDB" id="2903325at2"/>
<sequence length="275" mass="29970">MKTLQIGFKGNGSLIAICAFLILFSIYLISTALTSIPGTYAWFTSGTSAAGTIHNATTEDLLQIQSSEVQYGSNCAIENTLTIKNISDMSTKVTVLFQSDSGEELLTSQKLKPGQSLSTAPDAITDMTGGCEATTLTYHIQGFINYVDETYSVAVDSNELKETIVQEPVESKVDEKPKVEDETSVDEQDKAEPEEEATDSQEETPVKVEDEEVEPPVVEDPEQEEKTADEPQVEEEDASSSEPPDEIVIDEVPEEKQVEEEKEEKSAQANSIAGE</sequence>
<evidence type="ECO:0000256" key="1">
    <source>
        <dbReference type="SAM" id="MobiDB-lite"/>
    </source>
</evidence>
<comment type="caution">
    <text evidence="3">The sequence shown here is derived from an EMBL/GenBank/DDBJ whole genome shotgun (WGS) entry which is preliminary data.</text>
</comment>
<dbReference type="Proteomes" id="UP000324269">
    <property type="component" value="Unassembled WGS sequence"/>
</dbReference>
<evidence type="ECO:0000313" key="4">
    <source>
        <dbReference type="Proteomes" id="UP000324269"/>
    </source>
</evidence>
<keyword evidence="2" id="KW-0812">Transmembrane</keyword>
<feature type="compositionally biased region" description="Basic and acidic residues" evidence="1">
    <location>
        <begin position="166"/>
        <end position="191"/>
    </location>
</feature>
<feature type="compositionally biased region" description="Acidic residues" evidence="1">
    <location>
        <begin position="231"/>
        <end position="262"/>
    </location>
</feature>
<dbReference type="AlphaFoldDB" id="A0A5D4TKF7"/>
<reference evidence="3 4" key="1">
    <citation type="submission" date="2019-08" db="EMBL/GenBank/DDBJ databases">
        <title>Bacillus genomes from the desert of Cuatro Cienegas, Coahuila.</title>
        <authorList>
            <person name="Olmedo-Alvarez G."/>
        </authorList>
    </citation>
    <scope>NUCLEOTIDE SEQUENCE [LARGE SCALE GENOMIC DNA]</scope>
    <source>
        <strain evidence="3 4">CH87b_3T</strain>
    </source>
</reference>
<feature type="transmembrane region" description="Helical" evidence="2">
    <location>
        <begin position="12"/>
        <end position="30"/>
    </location>
</feature>
<gene>
    <name evidence="3" type="ORF">FZC85_17860</name>
</gene>
<feature type="region of interest" description="Disordered" evidence="1">
    <location>
        <begin position="166"/>
        <end position="275"/>
    </location>
</feature>
<feature type="compositionally biased region" description="Acidic residues" evidence="1">
    <location>
        <begin position="209"/>
        <end position="223"/>
    </location>
</feature>
<evidence type="ECO:0000256" key="2">
    <source>
        <dbReference type="SAM" id="Phobius"/>
    </source>
</evidence>
<name>A0A5D4TKF7_9BACI</name>
<dbReference type="EMBL" id="VTEZ01000006">
    <property type="protein sequence ID" value="TYS82973.1"/>
    <property type="molecule type" value="Genomic_DNA"/>
</dbReference>
<feature type="compositionally biased region" description="Acidic residues" evidence="1">
    <location>
        <begin position="192"/>
        <end position="202"/>
    </location>
</feature>
<accession>A0A5D4TKF7</accession>
<protein>
    <submittedName>
        <fullName evidence="3">Uncharacterized protein</fullName>
    </submittedName>
</protein>
<evidence type="ECO:0000313" key="3">
    <source>
        <dbReference type="EMBL" id="TYS82973.1"/>
    </source>
</evidence>
<keyword evidence="2" id="KW-0472">Membrane</keyword>
<keyword evidence="2" id="KW-1133">Transmembrane helix</keyword>